<protein>
    <submittedName>
        <fullName evidence="1">Uncharacterized protein</fullName>
    </submittedName>
</protein>
<name>A0ABU3ACW1_9FLAO</name>
<accession>A0ABU3ACW1</accession>
<comment type="caution">
    <text evidence="1">The sequence shown here is derived from an EMBL/GenBank/DDBJ whole genome shotgun (WGS) entry which is preliminary data.</text>
</comment>
<sequence length="72" mass="8663">MRNLKNEREVLLELVMKDRGWVLDYSKLKKETLFELAEIKDGKYPLNMLKKAYKEMGWDITDEEIKTLILDE</sequence>
<keyword evidence="2" id="KW-1185">Reference proteome</keyword>
<evidence type="ECO:0000313" key="1">
    <source>
        <dbReference type="EMBL" id="MDT0608016.1"/>
    </source>
</evidence>
<organism evidence="1 2">
    <name type="scientific">Croceitalea rosinachiae</name>
    <dbReference type="NCBI Taxonomy" id="3075596"/>
    <lineage>
        <taxon>Bacteria</taxon>
        <taxon>Pseudomonadati</taxon>
        <taxon>Bacteroidota</taxon>
        <taxon>Flavobacteriia</taxon>
        <taxon>Flavobacteriales</taxon>
        <taxon>Flavobacteriaceae</taxon>
        <taxon>Croceitalea</taxon>
    </lineage>
</organism>
<reference evidence="1 2" key="1">
    <citation type="submission" date="2023-09" db="EMBL/GenBank/DDBJ databases">
        <authorList>
            <person name="Rey-Velasco X."/>
        </authorList>
    </citation>
    <scope>NUCLEOTIDE SEQUENCE [LARGE SCALE GENOMIC DNA]</scope>
    <source>
        <strain evidence="1 2">F388</strain>
    </source>
</reference>
<gene>
    <name evidence="1" type="ORF">RM706_13290</name>
</gene>
<dbReference type="Proteomes" id="UP001255246">
    <property type="component" value="Unassembled WGS sequence"/>
</dbReference>
<proteinExistence type="predicted"/>
<dbReference type="EMBL" id="JAVRHR010000003">
    <property type="protein sequence ID" value="MDT0608016.1"/>
    <property type="molecule type" value="Genomic_DNA"/>
</dbReference>
<dbReference type="RefSeq" id="WP_311352350.1">
    <property type="nucleotide sequence ID" value="NZ_JAVRHR010000003.1"/>
</dbReference>
<evidence type="ECO:0000313" key="2">
    <source>
        <dbReference type="Proteomes" id="UP001255246"/>
    </source>
</evidence>